<dbReference type="InterPro" id="IPR045750">
    <property type="entry name" value="DUF6178"/>
</dbReference>
<name>A0A381UP06_9ZZZZ</name>
<proteinExistence type="predicted"/>
<dbReference type="EMBL" id="UINC01006828">
    <property type="protein sequence ID" value="SVA29889.1"/>
    <property type="molecule type" value="Genomic_DNA"/>
</dbReference>
<dbReference type="Pfam" id="PF19676">
    <property type="entry name" value="DUF6178"/>
    <property type="match status" value="1"/>
</dbReference>
<evidence type="ECO:0000313" key="1">
    <source>
        <dbReference type="EMBL" id="SVA29889.1"/>
    </source>
</evidence>
<organism evidence="1">
    <name type="scientific">marine metagenome</name>
    <dbReference type="NCBI Taxonomy" id="408172"/>
    <lineage>
        <taxon>unclassified sequences</taxon>
        <taxon>metagenomes</taxon>
        <taxon>ecological metagenomes</taxon>
    </lineage>
</organism>
<dbReference type="AlphaFoldDB" id="A0A381UP06"/>
<reference evidence="1" key="1">
    <citation type="submission" date="2018-05" db="EMBL/GenBank/DDBJ databases">
        <authorList>
            <person name="Lanie J.A."/>
            <person name="Ng W.-L."/>
            <person name="Kazmierczak K.M."/>
            <person name="Andrzejewski T.M."/>
            <person name="Davidsen T.M."/>
            <person name="Wayne K.J."/>
            <person name="Tettelin H."/>
            <person name="Glass J.I."/>
            <person name="Rusch D."/>
            <person name="Podicherti R."/>
            <person name="Tsui H.-C.T."/>
            <person name="Winkler M.E."/>
        </authorList>
    </citation>
    <scope>NUCLEOTIDE SEQUENCE</scope>
</reference>
<protein>
    <submittedName>
        <fullName evidence="1">Uncharacterized protein</fullName>
    </submittedName>
</protein>
<accession>A0A381UP06</accession>
<gene>
    <name evidence="1" type="ORF">METZ01_LOCUS82743</name>
</gene>
<sequence>MTEKNIPSAKDLTAIQHFPIEWIKLQPRKVEKILSTLSLEEKAKRVLNLPSVFQRELLVLCEDAVEVTQSIPAEEIYHLIKELGSEDSLLILSMASPEQLQYFFDLEWWQSDKFQPQRAMEWLELLDQCNEPETLGWFLNEDFDQKVMLLQSLIKVFKQDEMTDSYEGVEGLEHYSPDGVYDVFFKVKESKVIRKLLLLLADKDIAFLHELLEAVIWFPTTITLEKAYQWRLTRTSERGIPEFEEAMGVYSSLNPDDLKQEVPSSENFSGGKFSFSPQYPLAQALLSHFFGQCVKSLDSEERLNAIRWELVCLANKIMVADKCDLSDLKIRQKAMRKAVGYVNIGLELGASGDLEKGHSLLHQLWMQSLFQVGFEQLKQIRSKASLFLKENGSFMEEFISEDEKEKLGALVLSFPQIVEKGEGDTAILWRDPESLDDIRAINKLLDRWAFNIRFAKQSLGLNTKTLEHKWGGFDIPKNGNLELLTLFMTAFARYTLFKTLSCEPLPVSAAKSFLKVVFLAGIFQDEEKIVDEDKLSSFEQALLDTPMAWTKSDQELLRELLAQCVATLEEQFGRLDFSRTIEWQYTHGLLITYSRGEE</sequence>